<dbReference type="InterPro" id="IPR015943">
    <property type="entry name" value="WD40/YVTN_repeat-like_dom_sf"/>
</dbReference>
<dbReference type="Pfam" id="PF00400">
    <property type="entry name" value="WD40"/>
    <property type="match status" value="14"/>
</dbReference>
<feature type="repeat" description="WD" evidence="3">
    <location>
        <begin position="994"/>
        <end position="1035"/>
    </location>
</feature>
<dbReference type="InterPro" id="IPR019775">
    <property type="entry name" value="WD40_repeat_CS"/>
</dbReference>
<dbReference type="PROSITE" id="PS50082">
    <property type="entry name" value="WD_REPEATS_2"/>
    <property type="match status" value="13"/>
</dbReference>
<feature type="repeat" description="WD" evidence="3">
    <location>
        <begin position="614"/>
        <end position="655"/>
    </location>
</feature>
<name>A0ABV4X8M4_9CYAN</name>
<proteinExistence type="predicted"/>
<feature type="repeat" description="WD" evidence="3">
    <location>
        <begin position="737"/>
        <end position="771"/>
    </location>
</feature>
<sequence length="1181" mass="131113">MTRNFIAIASNNTLMNQDYNLDSYYQVGGSLPLNALTYVKRQADQELYEALKSGEFCYVLNSRQMGKSSLRVQTMQRLKREGVVCAGIDLTAIGSQDITIEQWYAGITHKLVTNFNLKVSSRTWWRDRQYLSPLQNFSEFIEAVLLKEVDKPIVIFIDEIDSVLSLNFSSDDFFAFIRACYNKRAENSDYQRLSFALLGVATPSDLIFDKNRTPFNIGQAIELSGFKLDEAAPLASGIADKASNPKAVLKEILYWTGGQPFLTQRLCKIIRNGEVFIDAGVEVEAVKNLVLSRIIENWEVQDEPEHLRTIRDRFLNKGERLARILGLYQQILQHGEVTADGSLESMELRLLGIVVEQHGKLKIYNPIYASVFNLDWVKKELSNLRPYAETLTAWLASNCQDKSRLLHGLALQDALAWAENKNLGNQDYEFLSASQKLDKEQVQVALNVQIEANRILKAAQQKARGTVRTGFVGLALTTACAIGVAFWTNTTLQQANKEAKQAKEGVKLEQSAANTLRQFGNEELEALLSAIESGIRLKEIVKSSPVWSKYPALSPVSTLQDILGNIKEQNYFNIHSGRVLSVNFSPNGQYIATTAEAGIIEILDLSGRKNIKFQSHNNQSVRSVNFSPDSKYIATAGEDGTAIIWNLSGKQLTQLKGHKGEVWSVNFSRDGKRLVTAGEDGTAIIWDLSGKQLIQLKGHKDAIWNAIFSPDDKYIVTAGEDGTARIWLPSGRELKKLTGHQGSVTSLSFDPKGKRLATTGEDGTVRLWNISEKSLGQPLKKWENSRSPVLNISFSPDGKLLATAGVDGKARLWDLSGQLLAEFPNHQIRVESLSFSPNKKILATAGGDGKVRIWNFEWPLTSSRQLASSWQGHTGEAWSVNFSPDGKYFASVGEDKIAKVWNFQGQQLAEFKCHRNRVNSVVFSPNGKLLATAGDEKQVRLWSWESKRLVRSLIHPDSVYSASFSADGETIVTAGKDGIVRLWKISSSQPPILFKGHRDLVNTVTFSPNGKYIASAGKDGTIRLWNLSGQQLIISAHEGEVLSVNFSPDGQQLVSTGTDTTIRVWNLSGQELNTFTTSQGGVLNATYSPDGQLLAIAGQDGTTQLRLPSGQLIAQFNGHESRVYSMSFSKNGKYLVTVAGDGVVKRWRVEDLDELLKRGCLWLKDYFIAHPKAARICAKIL</sequence>
<keyword evidence="5" id="KW-1185">Reference proteome</keyword>
<evidence type="ECO:0000256" key="1">
    <source>
        <dbReference type="ARBA" id="ARBA00022574"/>
    </source>
</evidence>
<evidence type="ECO:0000256" key="2">
    <source>
        <dbReference type="ARBA" id="ARBA00022737"/>
    </source>
</evidence>
<keyword evidence="2" id="KW-0677">Repeat</keyword>
<feature type="repeat" description="WD" evidence="3">
    <location>
        <begin position="572"/>
        <end position="613"/>
    </location>
</feature>
<dbReference type="Proteomes" id="UP001576774">
    <property type="component" value="Unassembled WGS sequence"/>
</dbReference>
<dbReference type="PROSITE" id="PS00678">
    <property type="entry name" value="WD_REPEATS_1"/>
    <property type="match status" value="7"/>
</dbReference>
<feature type="repeat" description="WD" evidence="3">
    <location>
        <begin position="955"/>
        <end position="993"/>
    </location>
</feature>
<reference evidence="4 5" key="1">
    <citation type="submission" date="2024-09" db="EMBL/GenBank/DDBJ databases">
        <title>Floridaenema gen nov. (Aerosakkonemataceae, Aerosakkonematales ord. nov., Cyanobacteria) from benthic tropical and subtropical fresh waters, with the description of four new species.</title>
        <authorList>
            <person name="Moretto J.A."/>
            <person name="Berthold D.E."/>
            <person name="Lefler F.W."/>
            <person name="Huang I.-S."/>
            <person name="Laughinghouse H. IV."/>
        </authorList>
    </citation>
    <scope>NUCLEOTIDE SEQUENCE [LARGE SCALE GENOMIC DNA]</scope>
    <source>
        <strain evidence="4 5">BLCC-F46</strain>
    </source>
</reference>
<dbReference type="InterPro" id="IPR027417">
    <property type="entry name" value="P-loop_NTPase"/>
</dbReference>
<accession>A0ABV4X8M4</accession>
<comment type="caution">
    <text evidence="4">The sequence shown here is derived from an EMBL/GenBank/DDBJ whole genome shotgun (WGS) entry which is preliminary data.</text>
</comment>
<evidence type="ECO:0000313" key="4">
    <source>
        <dbReference type="EMBL" id="MFB2879074.1"/>
    </source>
</evidence>
<feature type="repeat" description="WD" evidence="3">
    <location>
        <begin position="1116"/>
        <end position="1157"/>
    </location>
</feature>
<feature type="repeat" description="WD" evidence="3">
    <location>
        <begin position="870"/>
        <end position="911"/>
    </location>
</feature>
<dbReference type="PROSITE" id="PS50294">
    <property type="entry name" value="WD_REPEATS_REGION"/>
    <property type="match status" value="12"/>
</dbReference>
<evidence type="ECO:0000256" key="3">
    <source>
        <dbReference type="PROSITE-ProRule" id="PRU00221"/>
    </source>
</evidence>
<keyword evidence="1 3" id="KW-0853">WD repeat</keyword>
<gene>
    <name evidence="4" type="ORF">ACE1CC_19650</name>
</gene>
<dbReference type="PRINTS" id="PR00320">
    <property type="entry name" value="GPROTEINBRPT"/>
</dbReference>
<dbReference type="InterPro" id="IPR036322">
    <property type="entry name" value="WD40_repeat_dom_sf"/>
</dbReference>
<dbReference type="InterPro" id="IPR020472">
    <property type="entry name" value="WD40_PAC1"/>
</dbReference>
<dbReference type="PANTHER" id="PTHR44019:SF8">
    <property type="entry name" value="POC1 CENTRIOLAR PROTEIN HOMOLOG"/>
    <property type="match status" value="1"/>
</dbReference>
<feature type="repeat" description="WD" evidence="3">
    <location>
        <begin position="911"/>
        <end position="952"/>
    </location>
</feature>
<dbReference type="SUPFAM" id="SSF50978">
    <property type="entry name" value="WD40 repeat-like"/>
    <property type="match status" value="2"/>
</dbReference>
<dbReference type="RefSeq" id="WP_413272125.1">
    <property type="nucleotide sequence ID" value="NZ_JBHFNQ010000147.1"/>
</dbReference>
<dbReference type="Gene3D" id="3.40.50.300">
    <property type="entry name" value="P-loop containing nucleotide triphosphate hydrolases"/>
    <property type="match status" value="1"/>
</dbReference>
<dbReference type="SUPFAM" id="SSF52540">
    <property type="entry name" value="P-loop containing nucleoside triphosphate hydrolases"/>
    <property type="match status" value="1"/>
</dbReference>
<feature type="repeat" description="WD" evidence="3">
    <location>
        <begin position="696"/>
        <end position="727"/>
    </location>
</feature>
<dbReference type="SMART" id="SM00320">
    <property type="entry name" value="WD40"/>
    <property type="match status" value="14"/>
</dbReference>
<feature type="repeat" description="WD" evidence="3">
    <location>
        <begin position="1034"/>
        <end position="1075"/>
    </location>
</feature>
<dbReference type="InterPro" id="IPR001680">
    <property type="entry name" value="WD40_rpt"/>
</dbReference>
<dbReference type="InterPro" id="IPR050505">
    <property type="entry name" value="WDR55/POC1"/>
</dbReference>
<protein>
    <submittedName>
        <fullName evidence="4">AAA-like domain-containing protein</fullName>
    </submittedName>
</protein>
<dbReference type="PANTHER" id="PTHR44019">
    <property type="entry name" value="WD REPEAT-CONTAINING PROTEIN 55"/>
    <property type="match status" value="1"/>
</dbReference>
<dbReference type="CDD" id="cd00200">
    <property type="entry name" value="WD40"/>
    <property type="match status" value="2"/>
</dbReference>
<feature type="repeat" description="WD" evidence="3">
    <location>
        <begin position="823"/>
        <end position="857"/>
    </location>
</feature>
<dbReference type="Pfam" id="PF14516">
    <property type="entry name" value="AAA_35"/>
    <property type="match status" value="1"/>
</dbReference>
<dbReference type="EMBL" id="JBHFNQ010000147">
    <property type="protein sequence ID" value="MFB2879074.1"/>
    <property type="molecule type" value="Genomic_DNA"/>
</dbReference>
<evidence type="ECO:0000313" key="5">
    <source>
        <dbReference type="Proteomes" id="UP001576774"/>
    </source>
</evidence>
<feature type="repeat" description="WD" evidence="3">
    <location>
        <begin position="655"/>
        <end position="696"/>
    </location>
</feature>
<feature type="repeat" description="WD" evidence="3">
    <location>
        <begin position="782"/>
        <end position="816"/>
    </location>
</feature>
<dbReference type="Gene3D" id="2.130.10.10">
    <property type="entry name" value="YVTN repeat-like/Quinoprotein amine dehydrogenase"/>
    <property type="match status" value="4"/>
</dbReference>
<organism evidence="4 5">
    <name type="scientific">Floridaenema aerugineum BLCC-F46</name>
    <dbReference type="NCBI Taxonomy" id="3153654"/>
    <lineage>
        <taxon>Bacteria</taxon>
        <taxon>Bacillati</taxon>
        <taxon>Cyanobacteriota</taxon>
        <taxon>Cyanophyceae</taxon>
        <taxon>Oscillatoriophycideae</taxon>
        <taxon>Aerosakkonematales</taxon>
        <taxon>Aerosakkonemataceae</taxon>
        <taxon>Floridanema</taxon>
        <taxon>Floridanema aerugineum</taxon>
    </lineage>
</organism>